<dbReference type="Pfam" id="PF00027">
    <property type="entry name" value="cNMP_binding"/>
    <property type="match status" value="1"/>
</dbReference>
<evidence type="ECO:0000256" key="3">
    <source>
        <dbReference type="ARBA" id="ARBA00023163"/>
    </source>
</evidence>
<organism evidence="6 7">
    <name type="scientific">Biomaibacter acetigenes</name>
    <dbReference type="NCBI Taxonomy" id="2316383"/>
    <lineage>
        <taxon>Bacteria</taxon>
        <taxon>Bacillati</taxon>
        <taxon>Bacillota</taxon>
        <taxon>Clostridia</taxon>
        <taxon>Thermosediminibacterales</taxon>
        <taxon>Tepidanaerobacteraceae</taxon>
        <taxon>Biomaibacter</taxon>
    </lineage>
</organism>
<dbReference type="PROSITE" id="PS50042">
    <property type="entry name" value="CNMP_BINDING_3"/>
    <property type="match status" value="1"/>
</dbReference>
<dbReference type="InterPro" id="IPR050397">
    <property type="entry name" value="Env_Response_Regulators"/>
</dbReference>
<accession>A0A3G2R9L1</accession>
<evidence type="ECO:0000256" key="1">
    <source>
        <dbReference type="ARBA" id="ARBA00023015"/>
    </source>
</evidence>
<gene>
    <name evidence="6" type="ORF">D2962_17135</name>
</gene>
<dbReference type="SUPFAM" id="SSF51206">
    <property type="entry name" value="cAMP-binding domain-like"/>
    <property type="match status" value="1"/>
</dbReference>
<dbReference type="PROSITE" id="PS51063">
    <property type="entry name" value="HTH_CRP_2"/>
    <property type="match status" value="1"/>
</dbReference>
<keyword evidence="7" id="KW-1185">Reference proteome</keyword>
<dbReference type="GO" id="GO:0003700">
    <property type="term" value="F:DNA-binding transcription factor activity"/>
    <property type="evidence" value="ECO:0007669"/>
    <property type="project" value="TreeGrafter"/>
</dbReference>
<dbReference type="AlphaFoldDB" id="A0A3G2R9L1"/>
<dbReference type="GO" id="GO:0005829">
    <property type="term" value="C:cytosol"/>
    <property type="evidence" value="ECO:0007669"/>
    <property type="project" value="TreeGrafter"/>
</dbReference>
<dbReference type="PANTHER" id="PTHR24567:SF74">
    <property type="entry name" value="HTH-TYPE TRANSCRIPTIONAL REGULATOR ARCR"/>
    <property type="match status" value="1"/>
</dbReference>
<dbReference type="SMART" id="SM00419">
    <property type="entry name" value="HTH_CRP"/>
    <property type="match status" value="1"/>
</dbReference>
<feature type="domain" description="Cyclic nucleotide-binding" evidence="4">
    <location>
        <begin position="11"/>
        <end position="131"/>
    </location>
</feature>
<dbReference type="CDD" id="cd00038">
    <property type="entry name" value="CAP_ED"/>
    <property type="match status" value="1"/>
</dbReference>
<dbReference type="PANTHER" id="PTHR24567">
    <property type="entry name" value="CRP FAMILY TRANSCRIPTIONAL REGULATORY PROTEIN"/>
    <property type="match status" value="1"/>
</dbReference>
<dbReference type="CDD" id="cd00092">
    <property type="entry name" value="HTH_CRP"/>
    <property type="match status" value="1"/>
</dbReference>
<proteinExistence type="predicted"/>
<evidence type="ECO:0000313" key="7">
    <source>
        <dbReference type="Proteomes" id="UP000280960"/>
    </source>
</evidence>
<dbReference type="Proteomes" id="UP000280960">
    <property type="component" value="Chromosome"/>
</dbReference>
<keyword evidence="2" id="KW-0238">DNA-binding</keyword>
<dbReference type="KEGG" id="bacg:D2962_17135"/>
<dbReference type="InterPro" id="IPR012318">
    <property type="entry name" value="HTH_CRP"/>
</dbReference>
<dbReference type="Gene3D" id="1.10.10.10">
    <property type="entry name" value="Winged helix-like DNA-binding domain superfamily/Winged helix DNA-binding domain"/>
    <property type="match status" value="1"/>
</dbReference>
<dbReference type="SMART" id="SM00100">
    <property type="entry name" value="cNMP"/>
    <property type="match status" value="1"/>
</dbReference>
<dbReference type="Pfam" id="PF13545">
    <property type="entry name" value="HTH_Crp_2"/>
    <property type="match status" value="1"/>
</dbReference>
<dbReference type="GO" id="GO:0003677">
    <property type="term" value="F:DNA binding"/>
    <property type="evidence" value="ECO:0007669"/>
    <property type="project" value="UniProtKB-KW"/>
</dbReference>
<dbReference type="InterPro" id="IPR000595">
    <property type="entry name" value="cNMP-bd_dom"/>
</dbReference>
<dbReference type="InterPro" id="IPR036388">
    <property type="entry name" value="WH-like_DNA-bd_sf"/>
</dbReference>
<evidence type="ECO:0000259" key="4">
    <source>
        <dbReference type="PROSITE" id="PS50042"/>
    </source>
</evidence>
<dbReference type="EMBL" id="CP033169">
    <property type="protein sequence ID" value="AYO32095.1"/>
    <property type="molecule type" value="Genomic_DNA"/>
</dbReference>
<dbReference type="SUPFAM" id="SSF46785">
    <property type="entry name" value="Winged helix' DNA-binding domain"/>
    <property type="match status" value="1"/>
</dbReference>
<dbReference type="Gene3D" id="2.60.120.10">
    <property type="entry name" value="Jelly Rolls"/>
    <property type="match status" value="1"/>
</dbReference>
<name>A0A3G2R9L1_9FIRM</name>
<feature type="domain" description="HTH crp-type" evidence="5">
    <location>
        <begin position="145"/>
        <end position="218"/>
    </location>
</feature>
<keyword evidence="1" id="KW-0805">Transcription regulation</keyword>
<sequence>MDLDILKKIPIFSGLSNEELGKIKELVQAARYRKGVVIFQEGDPGEAVYFIKSGKIKIYKSDEEGREYILHIFQEGDVFAEAVLLGGGSYPASAEAVEDSVVGFIKNCDLEKLISQNLQISLKIIKVMAGRLREAQEQIKNLAFRDTYDRTACLLHKICLDYGHRTTNGIEVDLPFTRQEMAALVGTSRETVTRVLSDMKKNGIIDMDRQKIIVLNEKRLMRCIRQL</sequence>
<keyword evidence="3" id="KW-0804">Transcription</keyword>
<dbReference type="PRINTS" id="PR00034">
    <property type="entry name" value="HTHCRP"/>
</dbReference>
<dbReference type="InterPro" id="IPR018490">
    <property type="entry name" value="cNMP-bd_dom_sf"/>
</dbReference>
<evidence type="ECO:0000313" key="6">
    <source>
        <dbReference type="EMBL" id="AYO32095.1"/>
    </source>
</evidence>
<evidence type="ECO:0000256" key="2">
    <source>
        <dbReference type="ARBA" id="ARBA00023125"/>
    </source>
</evidence>
<evidence type="ECO:0000259" key="5">
    <source>
        <dbReference type="PROSITE" id="PS51063"/>
    </source>
</evidence>
<dbReference type="RefSeq" id="WP_120765107.1">
    <property type="nucleotide sequence ID" value="NZ_CP033169.1"/>
</dbReference>
<protein>
    <submittedName>
        <fullName evidence="6">Crp/Fnr family transcriptional regulator</fullName>
    </submittedName>
</protein>
<reference evidence="6 7" key="1">
    <citation type="submission" date="2018-10" db="EMBL/GenBank/DDBJ databases">
        <authorList>
            <person name="Zhang X."/>
        </authorList>
    </citation>
    <scope>NUCLEOTIDE SEQUENCE [LARGE SCALE GENOMIC DNA]</scope>
    <source>
        <strain evidence="6 7">SK-G1</strain>
    </source>
</reference>
<dbReference type="InterPro" id="IPR036390">
    <property type="entry name" value="WH_DNA-bd_sf"/>
</dbReference>
<dbReference type="InterPro" id="IPR014710">
    <property type="entry name" value="RmlC-like_jellyroll"/>
</dbReference>